<dbReference type="Pfam" id="PF04851">
    <property type="entry name" value="ResIII"/>
    <property type="match status" value="1"/>
</dbReference>
<dbReference type="InterPro" id="IPR006935">
    <property type="entry name" value="Helicase/UvrB_N"/>
</dbReference>
<dbReference type="GO" id="GO:0003677">
    <property type="term" value="F:DNA binding"/>
    <property type="evidence" value="ECO:0007669"/>
    <property type="project" value="InterPro"/>
</dbReference>
<reference evidence="2 3" key="1">
    <citation type="submission" date="2008-10" db="EMBL/GenBank/DDBJ databases">
        <title>Genome sequence of Bacillus cereus AH187.</title>
        <authorList>
            <person name="Dodson R.J."/>
            <person name="Durkin A.S."/>
            <person name="Rosovitz M.J."/>
            <person name="Rasko D.A."/>
            <person name="Kolsto A.B."/>
            <person name="Okstad O.A."/>
            <person name="Ravel J."/>
            <person name="Sutton G."/>
        </authorList>
    </citation>
    <scope>NUCLEOTIDE SEQUENCE [LARGE SCALE GENOMIC DNA]</scope>
    <source>
        <strain evidence="2 3">AH187</strain>
    </source>
</reference>
<dbReference type="PROSITE" id="PS51192">
    <property type="entry name" value="HELICASE_ATP_BIND_1"/>
    <property type="match status" value="1"/>
</dbReference>
<dbReference type="SUPFAM" id="SSF52540">
    <property type="entry name" value="P-loop containing nucleoside triphosphate hydrolases"/>
    <property type="match status" value="2"/>
</dbReference>
<dbReference type="GO" id="GO:0005524">
    <property type="term" value="F:ATP binding"/>
    <property type="evidence" value="ECO:0007669"/>
    <property type="project" value="InterPro"/>
</dbReference>
<evidence type="ECO:0000313" key="2">
    <source>
        <dbReference type="EMBL" id="ACJ77361.1"/>
    </source>
</evidence>
<dbReference type="KEGG" id="bcr:BCAH187_A5300"/>
<organism evidence="2 3">
    <name type="scientific">Bacillus cereus (strain AH187)</name>
    <dbReference type="NCBI Taxonomy" id="405534"/>
    <lineage>
        <taxon>Bacteria</taxon>
        <taxon>Bacillati</taxon>
        <taxon>Bacillota</taxon>
        <taxon>Bacilli</taxon>
        <taxon>Bacillales</taxon>
        <taxon>Bacillaceae</taxon>
        <taxon>Bacillus</taxon>
        <taxon>Bacillus cereus group</taxon>
    </lineage>
</organism>
<dbReference type="EMBL" id="CP001177">
    <property type="protein sequence ID" value="ACJ77361.1"/>
    <property type="molecule type" value="Genomic_DNA"/>
</dbReference>
<dbReference type="HOGENOM" id="CLU_013109_0_0_9"/>
<name>B7HW67_BACC7</name>
<dbReference type="PANTHER" id="PTHR47396:SF1">
    <property type="entry name" value="ATP-DEPENDENT HELICASE IRC3-RELATED"/>
    <property type="match status" value="1"/>
</dbReference>
<dbReference type="Gene3D" id="3.40.50.300">
    <property type="entry name" value="P-loop containing nucleotide triphosphate hydrolases"/>
    <property type="match status" value="2"/>
</dbReference>
<dbReference type="GO" id="GO:0016787">
    <property type="term" value="F:hydrolase activity"/>
    <property type="evidence" value="ECO:0007669"/>
    <property type="project" value="InterPro"/>
</dbReference>
<evidence type="ECO:0000259" key="1">
    <source>
        <dbReference type="PROSITE" id="PS51192"/>
    </source>
</evidence>
<dbReference type="GO" id="GO:0005829">
    <property type="term" value="C:cytosol"/>
    <property type="evidence" value="ECO:0007669"/>
    <property type="project" value="TreeGrafter"/>
</dbReference>
<protein>
    <submittedName>
        <fullName evidence="2">Type III restriction enzyme, res subunit family</fullName>
    </submittedName>
</protein>
<dbReference type="InterPro" id="IPR050742">
    <property type="entry name" value="Helicase_Restrict-Modif_Enz"/>
</dbReference>
<feature type="domain" description="Helicase ATP-binding" evidence="1">
    <location>
        <begin position="17"/>
        <end position="189"/>
    </location>
</feature>
<dbReference type="PANTHER" id="PTHR47396">
    <property type="entry name" value="TYPE I RESTRICTION ENZYME ECOKI R PROTEIN"/>
    <property type="match status" value="1"/>
</dbReference>
<gene>
    <name evidence="2" type="ordered locus">BCAH187_A5300</name>
</gene>
<sequence length="729" mass="83222">MLELAKFQLKAISELNEKMLENKHEIVLKSPTGSGKTIILTHFIDQYIKGNPNKVFIWLTPGKGELEKQSKAKMDKYIHNSSTKLLSDVMNSGFEEDDVCFINWEKLTKRGNNALKEGEKVNFKEHVKKALNKSLEFVVVIDESHQNNTLKANEVLSLFNADKVIRTSATPTYGKDVALIEISESEVIEEGLIKKVLVINEGFSSNTLITDPSEFLIDKALEKQFELNTNFKRLNSSVNPLIIIQFPNDSDEAIGAVEKYLATKNITYDNGLLAIWLSDKKENLEDVEMNNAKPIIILIKQAIATGWDCPRAHILVKLRENSNEVFEIQTIGRIRRMPEAKHYGKDKLDSCYLYTFDEKFTEGVKAELGKNALNGKILTLKPKFKDFGLINEQRSGLSSSNDATIAINSIMGFYKDTYHLDDDLEGNKSKLEEGGYVFSNVIRQKTFSGSVQNLSEDDFKKLDSINLTEELDVNRHSRDYHNRLSRIGLRISLTYEKMSTIVRRLFNKSSKNKKLLALTVKDLYAFIINNYNKLIEDFVGAISMAGKGKQTQLNLFFDQKFSFPESFVFTYDGSNKIQEVYSKNIYKDYLSSAEKRSDSEKSFERFCEDTESVDWFYKNGDKGSEYFSIGYYDNAGTAKLFYPDYIVSVQNTIWIVETKGGFSNSGKSEDIDAFSRMKFDYLIKYANKHALQAAFVRKDKSNNELFICTADYSDDIKSDSWVQLSKVFS</sequence>
<accession>B7HW67</accession>
<dbReference type="REBASE" id="19396">
    <property type="entry name" value="BceAHORF5299P"/>
</dbReference>
<proteinExistence type="predicted"/>
<dbReference type="AlphaFoldDB" id="B7HW67"/>
<evidence type="ECO:0000313" key="3">
    <source>
        <dbReference type="Proteomes" id="UP000002214"/>
    </source>
</evidence>
<dbReference type="InterPro" id="IPR014001">
    <property type="entry name" value="Helicase_ATP-bd"/>
</dbReference>
<dbReference type="InterPro" id="IPR027417">
    <property type="entry name" value="P-loop_NTPase"/>
</dbReference>
<dbReference type="Proteomes" id="UP000002214">
    <property type="component" value="Chromosome"/>
</dbReference>